<evidence type="ECO:0000256" key="4">
    <source>
        <dbReference type="ARBA" id="ARBA00022989"/>
    </source>
</evidence>
<reference evidence="8" key="1">
    <citation type="submission" date="2021-01" db="EMBL/GenBank/DDBJ databases">
        <title>Whole genome shotgun sequence of Dactylosporangium siamense NBRC 106093.</title>
        <authorList>
            <person name="Komaki H."/>
            <person name="Tamura T."/>
        </authorList>
    </citation>
    <scope>NUCLEOTIDE SEQUENCE</scope>
    <source>
        <strain evidence="8">NBRC 106093</strain>
    </source>
</reference>
<evidence type="ECO:0000313" key="9">
    <source>
        <dbReference type="Proteomes" id="UP000660611"/>
    </source>
</evidence>
<protein>
    <submittedName>
        <fullName evidence="8">PspC family transcriptional regulator</fullName>
    </submittedName>
</protein>
<keyword evidence="9" id="KW-1185">Reference proteome</keyword>
<comment type="caution">
    <text evidence="8">The sequence shown here is derived from an EMBL/GenBank/DDBJ whole genome shotgun (WGS) entry which is preliminary data.</text>
</comment>
<evidence type="ECO:0000313" key="8">
    <source>
        <dbReference type="EMBL" id="GIG47408.1"/>
    </source>
</evidence>
<dbReference type="InterPro" id="IPR007168">
    <property type="entry name" value="Phageshock_PspC_N"/>
</dbReference>
<dbReference type="InterPro" id="IPR052027">
    <property type="entry name" value="PspC"/>
</dbReference>
<dbReference type="EMBL" id="BONQ01000083">
    <property type="protein sequence ID" value="GIG47408.1"/>
    <property type="molecule type" value="Genomic_DNA"/>
</dbReference>
<dbReference type="PANTHER" id="PTHR33885">
    <property type="entry name" value="PHAGE SHOCK PROTEIN C"/>
    <property type="match status" value="1"/>
</dbReference>
<name>A0A919PS45_9ACTN</name>
<accession>A0A919PS45</accession>
<evidence type="ECO:0000256" key="3">
    <source>
        <dbReference type="ARBA" id="ARBA00022692"/>
    </source>
</evidence>
<keyword evidence="4 6" id="KW-1133">Transmembrane helix</keyword>
<dbReference type="PANTHER" id="PTHR33885:SF3">
    <property type="entry name" value="PHAGE SHOCK PROTEIN C"/>
    <property type="match status" value="1"/>
</dbReference>
<evidence type="ECO:0000256" key="6">
    <source>
        <dbReference type="SAM" id="Phobius"/>
    </source>
</evidence>
<evidence type="ECO:0000256" key="2">
    <source>
        <dbReference type="ARBA" id="ARBA00022475"/>
    </source>
</evidence>
<keyword evidence="5 6" id="KW-0472">Membrane</keyword>
<keyword evidence="3 6" id="KW-0812">Transmembrane</keyword>
<gene>
    <name evidence="8" type="ORF">Dsi01nite_054490</name>
</gene>
<feature type="domain" description="Phage shock protein PspC N-terminal" evidence="7">
    <location>
        <begin position="3"/>
        <end position="59"/>
    </location>
</feature>
<keyword evidence="2" id="KW-1003">Cell membrane</keyword>
<dbReference type="GO" id="GO:0005886">
    <property type="term" value="C:plasma membrane"/>
    <property type="evidence" value="ECO:0007669"/>
    <property type="project" value="UniProtKB-SubCell"/>
</dbReference>
<evidence type="ECO:0000256" key="1">
    <source>
        <dbReference type="ARBA" id="ARBA00004162"/>
    </source>
</evidence>
<comment type="subcellular location">
    <subcellularLocation>
        <location evidence="1">Cell membrane</location>
        <topology evidence="1">Single-pass membrane protein</topology>
    </subcellularLocation>
</comment>
<feature type="transmembrane region" description="Helical" evidence="6">
    <location>
        <begin position="33"/>
        <end position="56"/>
    </location>
</feature>
<dbReference type="RefSeq" id="WP_203849139.1">
    <property type="nucleotide sequence ID" value="NZ_BAAAVW010000018.1"/>
</dbReference>
<proteinExistence type="predicted"/>
<evidence type="ECO:0000256" key="5">
    <source>
        <dbReference type="ARBA" id="ARBA00023136"/>
    </source>
</evidence>
<dbReference type="Pfam" id="PF04024">
    <property type="entry name" value="PspC"/>
    <property type="match status" value="1"/>
</dbReference>
<dbReference type="Proteomes" id="UP000660611">
    <property type="component" value="Unassembled WGS sequence"/>
</dbReference>
<sequence>MSRLVRPRDNRWIAGVCSGLARRFGLSPNTMRLIFVLSCLLPGPQFVAYIVLWVLMPDESNSHSYN</sequence>
<dbReference type="AlphaFoldDB" id="A0A919PS45"/>
<evidence type="ECO:0000259" key="7">
    <source>
        <dbReference type="Pfam" id="PF04024"/>
    </source>
</evidence>
<organism evidence="8 9">
    <name type="scientific">Dactylosporangium siamense</name>
    <dbReference type="NCBI Taxonomy" id="685454"/>
    <lineage>
        <taxon>Bacteria</taxon>
        <taxon>Bacillati</taxon>
        <taxon>Actinomycetota</taxon>
        <taxon>Actinomycetes</taxon>
        <taxon>Micromonosporales</taxon>
        <taxon>Micromonosporaceae</taxon>
        <taxon>Dactylosporangium</taxon>
    </lineage>
</organism>